<keyword evidence="6" id="KW-1185">Reference proteome</keyword>
<dbReference type="EMBL" id="CATOUU010000026">
    <property type="protein sequence ID" value="CAI9913506.1"/>
    <property type="molecule type" value="Genomic_DNA"/>
</dbReference>
<sequence>MGRRGRHRHSHSRVHHYHGVRRGVGIRRRSSGSEPDDPLYLYNNPMCWRLTSWVVPVAILTGIALLITYFMLQNETFLIIGGVLLFYSVCFGVIVSTKCCSVGSVKFYMLPCIMSSEELQTLKVQCQAKHDLMFGVPVQVVQTSVLNQVQVPVVQNNQQVMQAQIMQQIHTVEMQQKPIEITMSAVM</sequence>
<keyword evidence="1" id="KW-0472">Membrane</keyword>
<accession>A0AA86N673</accession>
<organism evidence="2">
    <name type="scientific">Hexamita inflata</name>
    <dbReference type="NCBI Taxonomy" id="28002"/>
    <lineage>
        <taxon>Eukaryota</taxon>
        <taxon>Metamonada</taxon>
        <taxon>Diplomonadida</taxon>
        <taxon>Hexamitidae</taxon>
        <taxon>Hexamitinae</taxon>
        <taxon>Hexamita</taxon>
    </lineage>
</organism>
<protein>
    <submittedName>
        <fullName evidence="4">Hypothetical_protein</fullName>
    </submittedName>
</protein>
<gene>
    <name evidence="2" type="ORF">HINF_LOCUS1151</name>
    <name evidence="4" type="ORF">HINF_LOCUS4235</name>
    <name evidence="5" type="ORF">HINF_LOCUS54990</name>
    <name evidence="3" type="ORF">HINF_LOCUS6672</name>
</gene>
<name>A0AA86N673_9EUKA</name>
<dbReference type="Proteomes" id="UP001642409">
    <property type="component" value="Unassembled WGS sequence"/>
</dbReference>
<feature type="transmembrane region" description="Helical" evidence="1">
    <location>
        <begin position="77"/>
        <end position="96"/>
    </location>
</feature>
<dbReference type="EMBL" id="CAXDID020000008">
    <property type="protein sequence ID" value="CAL5977310.1"/>
    <property type="molecule type" value="Genomic_DNA"/>
</dbReference>
<keyword evidence="1" id="KW-1133">Transmembrane helix</keyword>
<evidence type="ECO:0000313" key="6">
    <source>
        <dbReference type="Proteomes" id="UP001642409"/>
    </source>
</evidence>
<evidence type="ECO:0000313" key="5">
    <source>
        <dbReference type="EMBL" id="CAL6071117.1"/>
    </source>
</evidence>
<dbReference type="EMBL" id="CATOUU010000171">
    <property type="protein sequence ID" value="CAI9919027.1"/>
    <property type="molecule type" value="Genomic_DNA"/>
</dbReference>
<evidence type="ECO:0000313" key="2">
    <source>
        <dbReference type="EMBL" id="CAI9913506.1"/>
    </source>
</evidence>
<evidence type="ECO:0000313" key="3">
    <source>
        <dbReference type="EMBL" id="CAI9919027.1"/>
    </source>
</evidence>
<reference evidence="2" key="1">
    <citation type="submission" date="2023-06" db="EMBL/GenBank/DDBJ databases">
        <authorList>
            <person name="Kurt Z."/>
        </authorList>
    </citation>
    <scope>NUCLEOTIDE SEQUENCE</scope>
</reference>
<evidence type="ECO:0000256" key="1">
    <source>
        <dbReference type="SAM" id="Phobius"/>
    </source>
</evidence>
<proteinExistence type="predicted"/>
<dbReference type="AlphaFoldDB" id="A0AA86N673"/>
<keyword evidence="1" id="KW-0812">Transmembrane</keyword>
<feature type="transmembrane region" description="Helical" evidence="1">
    <location>
        <begin position="50"/>
        <end position="71"/>
    </location>
</feature>
<evidence type="ECO:0000313" key="4">
    <source>
        <dbReference type="EMBL" id="CAL5977310.1"/>
    </source>
</evidence>
<reference evidence="4 6" key="2">
    <citation type="submission" date="2024-07" db="EMBL/GenBank/DDBJ databases">
        <authorList>
            <person name="Akdeniz Z."/>
        </authorList>
    </citation>
    <scope>NUCLEOTIDE SEQUENCE [LARGE SCALE GENOMIC DNA]</scope>
</reference>
<comment type="caution">
    <text evidence="2">The sequence shown here is derived from an EMBL/GenBank/DDBJ whole genome shotgun (WGS) entry which is preliminary data.</text>
</comment>
<dbReference type="EMBL" id="CAXDID020000289">
    <property type="protein sequence ID" value="CAL6071117.1"/>
    <property type="molecule type" value="Genomic_DNA"/>
</dbReference>